<dbReference type="GO" id="GO:0006308">
    <property type="term" value="P:DNA catabolic process"/>
    <property type="evidence" value="ECO:0007669"/>
    <property type="project" value="UniProtKB-UniRule"/>
</dbReference>
<dbReference type="GO" id="GO:0009318">
    <property type="term" value="C:exodeoxyribonuclease VII complex"/>
    <property type="evidence" value="ECO:0007669"/>
    <property type="project" value="UniProtKB-UniRule"/>
</dbReference>
<dbReference type="EMBL" id="WLYX01000001">
    <property type="protein sequence ID" value="MTD32370.1"/>
    <property type="molecule type" value="Genomic_DNA"/>
</dbReference>
<dbReference type="NCBIfam" id="NF002141">
    <property type="entry name" value="PRK00977.1-5"/>
    <property type="match status" value="1"/>
</dbReference>
<dbReference type="Gene3D" id="1.10.287.1040">
    <property type="entry name" value="Exonuclease VII, small subunit"/>
    <property type="match status" value="1"/>
</dbReference>
<organism evidence="8 9">
    <name type="scientific">Paludibacterium denitrificans</name>
    <dbReference type="NCBI Taxonomy" id="2675226"/>
    <lineage>
        <taxon>Bacteria</taxon>
        <taxon>Pseudomonadati</taxon>
        <taxon>Pseudomonadota</taxon>
        <taxon>Betaproteobacteria</taxon>
        <taxon>Neisseriales</taxon>
        <taxon>Chromobacteriaceae</taxon>
        <taxon>Paludibacterium</taxon>
    </lineage>
</organism>
<feature type="region of interest" description="Disordered" evidence="7">
    <location>
        <begin position="1"/>
        <end position="21"/>
    </location>
</feature>
<dbReference type="NCBIfam" id="NF002140">
    <property type="entry name" value="PRK00977.1-4"/>
    <property type="match status" value="1"/>
</dbReference>
<evidence type="ECO:0000256" key="7">
    <source>
        <dbReference type="SAM" id="MobiDB-lite"/>
    </source>
</evidence>
<dbReference type="PANTHER" id="PTHR34137:SF1">
    <property type="entry name" value="EXODEOXYRIBONUCLEASE 7 SMALL SUBUNIT"/>
    <property type="match status" value="1"/>
</dbReference>
<keyword evidence="3 6" id="KW-0540">Nuclease</keyword>
<name>A0A844GAI8_9NEIS</name>
<dbReference type="AlphaFoldDB" id="A0A844GAI8"/>
<keyword evidence="4 6" id="KW-0378">Hydrolase</keyword>
<comment type="similarity">
    <text evidence="1 6">Belongs to the XseB family.</text>
</comment>
<dbReference type="EC" id="3.1.11.6" evidence="6"/>
<evidence type="ECO:0000256" key="5">
    <source>
        <dbReference type="ARBA" id="ARBA00022839"/>
    </source>
</evidence>
<evidence type="ECO:0000313" key="8">
    <source>
        <dbReference type="EMBL" id="MTD32370.1"/>
    </source>
</evidence>
<comment type="subunit">
    <text evidence="6">Heterooligomer composed of large and small subunits.</text>
</comment>
<dbReference type="RefSeq" id="WP_280954674.1">
    <property type="nucleotide sequence ID" value="NZ_WLYX01000001.1"/>
</dbReference>
<comment type="catalytic activity">
    <reaction evidence="6">
        <text>Exonucleolytic cleavage in either 5'- to 3'- or 3'- to 5'-direction to yield nucleoside 5'-phosphates.</text>
        <dbReference type="EC" id="3.1.11.6"/>
    </reaction>
</comment>
<evidence type="ECO:0000256" key="2">
    <source>
        <dbReference type="ARBA" id="ARBA00022490"/>
    </source>
</evidence>
<protein>
    <recommendedName>
        <fullName evidence="6">Exodeoxyribonuclease 7 small subunit</fullName>
        <ecNumber evidence="6">3.1.11.6</ecNumber>
    </recommendedName>
    <alternativeName>
        <fullName evidence="6">Exodeoxyribonuclease VII small subunit</fullName>
        <shortName evidence="6">Exonuclease VII small subunit</shortName>
    </alternativeName>
</protein>
<comment type="caution">
    <text evidence="8">The sequence shown here is derived from an EMBL/GenBank/DDBJ whole genome shotgun (WGS) entry which is preliminary data.</text>
</comment>
<keyword evidence="5 6" id="KW-0269">Exonuclease</keyword>
<dbReference type="InterPro" id="IPR003761">
    <property type="entry name" value="Exonuc_VII_S"/>
</dbReference>
<dbReference type="GO" id="GO:0008855">
    <property type="term" value="F:exodeoxyribonuclease VII activity"/>
    <property type="evidence" value="ECO:0007669"/>
    <property type="project" value="UniProtKB-UniRule"/>
</dbReference>
<evidence type="ECO:0000256" key="3">
    <source>
        <dbReference type="ARBA" id="ARBA00022722"/>
    </source>
</evidence>
<dbReference type="NCBIfam" id="TIGR01280">
    <property type="entry name" value="xseB"/>
    <property type="match status" value="1"/>
</dbReference>
<evidence type="ECO:0000256" key="6">
    <source>
        <dbReference type="HAMAP-Rule" id="MF_00337"/>
    </source>
</evidence>
<dbReference type="InterPro" id="IPR037004">
    <property type="entry name" value="Exonuc_VII_ssu_sf"/>
</dbReference>
<dbReference type="HAMAP" id="MF_00337">
    <property type="entry name" value="Exonuc_7_S"/>
    <property type="match status" value="1"/>
</dbReference>
<evidence type="ECO:0000313" key="9">
    <source>
        <dbReference type="Proteomes" id="UP000446658"/>
    </source>
</evidence>
<proteinExistence type="inferred from homology"/>
<accession>A0A844GAI8</accession>
<dbReference type="PANTHER" id="PTHR34137">
    <property type="entry name" value="EXODEOXYRIBONUCLEASE 7 SMALL SUBUNIT"/>
    <property type="match status" value="1"/>
</dbReference>
<dbReference type="GO" id="GO:0005829">
    <property type="term" value="C:cytosol"/>
    <property type="evidence" value="ECO:0007669"/>
    <property type="project" value="TreeGrafter"/>
</dbReference>
<dbReference type="Pfam" id="PF02609">
    <property type="entry name" value="Exonuc_VII_S"/>
    <property type="match status" value="1"/>
</dbReference>
<dbReference type="SUPFAM" id="SSF116842">
    <property type="entry name" value="XseB-like"/>
    <property type="match status" value="1"/>
</dbReference>
<dbReference type="Proteomes" id="UP000446658">
    <property type="component" value="Unassembled WGS sequence"/>
</dbReference>
<evidence type="ECO:0000256" key="1">
    <source>
        <dbReference type="ARBA" id="ARBA00009998"/>
    </source>
</evidence>
<keyword evidence="9" id="KW-1185">Reference proteome</keyword>
<comment type="subcellular location">
    <subcellularLocation>
        <location evidence="6">Cytoplasm</location>
    </subcellularLocation>
</comment>
<sequence length="90" mass="9825">MAPGQRNPHKETAMAKSAKAPASFETALAQLEDIIQAMESGDMPLETALTSYKQGIELIKFCQSKLSDAEQQLKILENNELKPLDLPNGP</sequence>
<reference evidence="8 9" key="1">
    <citation type="submission" date="2019-11" db="EMBL/GenBank/DDBJ databases">
        <title>Draft genome sequence of Paludibacterium sp. dN18-1.</title>
        <authorList>
            <person name="Im W.-T."/>
        </authorList>
    </citation>
    <scope>NUCLEOTIDE SEQUENCE [LARGE SCALE GENOMIC DNA]</scope>
    <source>
        <strain evidence="9">dN 18-1</strain>
    </source>
</reference>
<gene>
    <name evidence="6" type="primary">xseB</name>
    <name evidence="8" type="ORF">GKE73_00880</name>
</gene>
<dbReference type="PIRSF" id="PIRSF006488">
    <property type="entry name" value="Exonuc_VII_S"/>
    <property type="match status" value="1"/>
</dbReference>
<evidence type="ECO:0000256" key="4">
    <source>
        <dbReference type="ARBA" id="ARBA00022801"/>
    </source>
</evidence>
<keyword evidence="2 6" id="KW-0963">Cytoplasm</keyword>
<comment type="function">
    <text evidence="6">Bidirectionally degrades single-stranded DNA into large acid-insoluble oligonucleotides, which are then degraded further into small acid-soluble oligonucleotides.</text>
</comment>